<dbReference type="SUPFAM" id="SSF51161">
    <property type="entry name" value="Trimeric LpxA-like enzymes"/>
    <property type="match status" value="1"/>
</dbReference>
<keyword evidence="6 8" id="KW-0443">Lipid metabolism</keyword>
<dbReference type="InterPro" id="IPR018357">
    <property type="entry name" value="Hexapep_transf_CS"/>
</dbReference>
<dbReference type="InterPro" id="IPR011004">
    <property type="entry name" value="Trimer_LpxA-like_sf"/>
</dbReference>
<feature type="domain" description="UDP N-acetylglucosamine O-acyltransferase C-terminal" evidence="9">
    <location>
        <begin position="174"/>
        <end position="255"/>
    </location>
</feature>
<dbReference type="CDD" id="cd03351">
    <property type="entry name" value="LbH_UDP-GlcNAc_AT"/>
    <property type="match status" value="1"/>
</dbReference>
<dbReference type="GO" id="GO:0008780">
    <property type="term" value="F:acyl-[acyl-carrier-protein]-UDP-N-acetylglucosamine O-acyltransferase activity"/>
    <property type="evidence" value="ECO:0007669"/>
    <property type="project" value="UniProtKB-UniRule"/>
</dbReference>
<dbReference type="RefSeq" id="WP_138986429.1">
    <property type="nucleotide sequence ID" value="NZ_CP043869.1"/>
</dbReference>
<keyword evidence="5 8" id="KW-0677">Repeat</keyword>
<proteinExistence type="inferred from homology"/>
<dbReference type="InterPro" id="IPR029098">
    <property type="entry name" value="Acetyltransf_C"/>
</dbReference>
<comment type="catalytic activity">
    <reaction evidence="8">
        <text>a (3R)-hydroxyacyl-[ACP] + UDP-N-acetyl-alpha-D-glucosamine = a UDP-3-O-[(3R)-3-hydroxyacyl]-N-acetyl-alpha-D-glucosamine + holo-[ACP]</text>
        <dbReference type="Rhea" id="RHEA:67812"/>
        <dbReference type="Rhea" id="RHEA-COMP:9685"/>
        <dbReference type="Rhea" id="RHEA-COMP:9945"/>
        <dbReference type="ChEBI" id="CHEBI:57705"/>
        <dbReference type="ChEBI" id="CHEBI:64479"/>
        <dbReference type="ChEBI" id="CHEBI:78827"/>
        <dbReference type="ChEBI" id="CHEBI:173225"/>
        <dbReference type="EC" id="2.3.1.129"/>
    </reaction>
</comment>
<gene>
    <name evidence="8 10" type="primary">lpxA</name>
    <name evidence="10" type="ORF">F0U83_02815</name>
</gene>
<evidence type="ECO:0000256" key="8">
    <source>
        <dbReference type="HAMAP-Rule" id="MF_00387"/>
    </source>
</evidence>
<dbReference type="GO" id="GO:0016020">
    <property type="term" value="C:membrane"/>
    <property type="evidence" value="ECO:0007669"/>
    <property type="project" value="GOC"/>
</dbReference>
<dbReference type="GO" id="GO:0005737">
    <property type="term" value="C:cytoplasm"/>
    <property type="evidence" value="ECO:0007669"/>
    <property type="project" value="UniProtKB-SubCell"/>
</dbReference>
<name>A0A5P1R8V8_9GAMM</name>
<dbReference type="PIRSF" id="PIRSF000456">
    <property type="entry name" value="UDP-GlcNAc_acltr"/>
    <property type="match status" value="1"/>
</dbReference>
<evidence type="ECO:0000256" key="4">
    <source>
        <dbReference type="ARBA" id="ARBA00022679"/>
    </source>
</evidence>
<dbReference type="EC" id="2.3.1.129" evidence="8"/>
<keyword evidence="1 8" id="KW-0963">Cytoplasm</keyword>
<dbReference type="AlphaFoldDB" id="A0A5P1R8V8"/>
<evidence type="ECO:0000313" key="11">
    <source>
        <dbReference type="Proteomes" id="UP000324760"/>
    </source>
</evidence>
<dbReference type="InterPro" id="IPR001451">
    <property type="entry name" value="Hexapep"/>
</dbReference>
<comment type="similarity">
    <text evidence="8">Belongs to the transferase hexapeptide repeat family. LpxA subfamily.</text>
</comment>
<evidence type="ECO:0000313" key="10">
    <source>
        <dbReference type="EMBL" id="QEQ95725.1"/>
    </source>
</evidence>
<comment type="pathway">
    <text evidence="8">Glycolipid biosynthesis; lipid IV(A) biosynthesis; lipid IV(A) from (3R)-3-hydroxytetradecanoyl-[acyl-carrier-protein] and UDP-N-acetyl-alpha-D-glucosamine: step 1/6.</text>
</comment>
<protein>
    <recommendedName>
        <fullName evidence="8">Acyl-[acyl-carrier-protein]--UDP-N-acetylglucosamine O-acyltransferase</fullName>
        <shortName evidence="8">UDP-N-acetylglucosamine acyltransferase</shortName>
        <ecNumber evidence="8">2.3.1.129</ecNumber>
    </recommendedName>
</protein>
<evidence type="ECO:0000256" key="3">
    <source>
        <dbReference type="ARBA" id="ARBA00022556"/>
    </source>
</evidence>
<dbReference type="EMBL" id="CP043869">
    <property type="protein sequence ID" value="QEQ95725.1"/>
    <property type="molecule type" value="Genomic_DNA"/>
</dbReference>
<evidence type="ECO:0000256" key="1">
    <source>
        <dbReference type="ARBA" id="ARBA00022490"/>
    </source>
</evidence>
<dbReference type="PROSITE" id="PS00101">
    <property type="entry name" value="HEXAPEP_TRANSFERASES"/>
    <property type="match status" value="1"/>
</dbReference>
<dbReference type="UniPathway" id="UPA00359">
    <property type="reaction ID" value="UER00477"/>
</dbReference>
<dbReference type="Gene3D" id="1.20.1180.10">
    <property type="entry name" value="Udp N-acetylglucosamine O-acyltransferase, C-terminal domain"/>
    <property type="match status" value="1"/>
</dbReference>
<dbReference type="NCBIfam" id="NF003657">
    <property type="entry name" value="PRK05289.1"/>
    <property type="match status" value="1"/>
</dbReference>
<keyword evidence="3 8" id="KW-0441">Lipid A biosynthesis</keyword>
<dbReference type="Pfam" id="PF00132">
    <property type="entry name" value="Hexapep"/>
    <property type="match status" value="1"/>
</dbReference>
<dbReference type="Pfam" id="PF13720">
    <property type="entry name" value="Acetyltransf_11"/>
    <property type="match status" value="1"/>
</dbReference>
<dbReference type="OrthoDB" id="9807278at2"/>
<dbReference type="InterPro" id="IPR010137">
    <property type="entry name" value="Lipid_A_LpxA"/>
</dbReference>
<dbReference type="NCBIfam" id="TIGR01852">
    <property type="entry name" value="lipid_A_lpxA"/>
    <property type="match status" value="1"/>
</dbReference>
<reference evidence="10 11" key="1">
    <citation type="journal article" date="2019" name="Biochem. Eng. J.">
        <title>Metabolic engineering of the marine bacteria Neptunomonas concharum for the production of acetoin and meso-2,3-butanediol from acetate.</title>
        <authorList>
            <person name="Li W."/>
            <person name="Pu N."/>
            <person name="Liu C.-X."/>
            <person name="Yuan Q.-P."/>
            <person name="Li Z.-J."/>
        </authorList>
    </citation>
    <scope>NUCLEOTIDE SEQUENCE [LARGE SCALE GENOMIC DNA]</scope>
    <source>
        <strain evidence="10 11">JCM17730</strain>
    </source>
</reference>
<dbReference type="Gene3D" id="2.160.10.10">
    <property type="entry name" value="Hexapeptide repeat proteins"/>
    <property type="match status" value="1"/>
</dbReference>
<dbReference type="PANTHER" id="PTHR43480">
    <property type="entry name" value="ACYL-[ACYL-CARRIER-PROTEIN]--UDP-N-ACETYLGLUCOSAMINE O-ACYLTRANSFERASE"/>
    <property type="match status" value="1"/>
</dbReference>
<evidence type="ECO:0000256" key="5">
    <source>
        <dbReference type="ARBA" id="ARBA00022737"/>
    </source>
</evidence>
<dbReference type="InterPro" id="IPR037157">
    <property type="entry name" value="Acetyltransf_C_sf"/>
</dbReference>
<accession>A0A5P1R8V8</accession>
<evidence type="ECO:0000256" key="2">
    <source>
        <dbReference type="ARBA" id="ARBA00022516"/>
    </source>
</evidence>
<keyword evidence="2 8" id="KW-0444">Lipid biosynthesis</keyword>
<dbReference type="HAMAP" id="MF_00387">
    <property type="entry name" value="LpxA"/>
    <property type="match status" value="1"/>
</dbReference>
<organism evidence="10 11">
    <name type="scientific">Neptunomonas concharum</name>
    <dbReference type="NCBI Taxonomy" id="1031538"/>
    <lineage>
        <taxon>Bacteria</taxon>
        <taxon>Pseudomonadati</taxon>
        <taxon>Pseudomonadota</taxon>
        <taxon>Gammaproteobacteria</taxon>
        <taxon>Oceanospirillales</taxon>
        <taxon>Oceanospirillaceae</taxon>
        <taxon>Neptunomonas</taxon>
    </lineage>
</organism>
<evidence type="ECO:0000256" key="6">
    <source>
        <dbReference type="ARBA" id="ARBA00023098"/>
    </source>
</evidence>
<comment type="function">
    <text evidence="8">Involved in the biosynthesis of lipid A, a phosphorylated glycolipid that anchors the lipopolysaccharide to the outer membrane of the cell.</text>
</comment>
<dbReference type="PANTHER" id="PTHR43480:SF1">
    <property type="entry name" value="ACYL-[ACYL-CARRIER-PROTEIN]--UDP-N-ACETYLGLUCOSAMINE O-ACYLTRANSFERASE, MITOCHONDRIAL-RELATED"/>
    <property type="match status" value="1"/>
</dbReference>
<keyword evidence="7 8" id="KW-0012">Acyltransferase</keyword>
<comment type="subcellular location">
    <subcellularLocation>
        <location evidence="8">Cytoplasm</location>
    </subcellularLocation>
</comment>
<comment type="subunit">
    <text evidence="8">Homotrimer.</text>
</comment>
<keyword evidence="11" id="KW-1185">Reference proteome</keyword>
<evidence type="ECO:0000256" key="7">
    <source>
        <dbReference type="ARBA" id="ARBA00023315"/>
    </source>
</evidence>
<sequence>MIDARAIVDERAQIADGVSIGPWSYIGPEVVIGEGTQIASHVVIKGPTTIGSHNQIFQFSSIGEDCQDKKYAGEPTRLEIGDYNVFRESCTVHRGTVQDQSLTRIGSHNLFMVNAHVAHDCMVGDHIILANNVALAGHVHVGDYAILGGFTAVHQFCHIGSHVMCGAGTVLLKDLPDYVMATGNPAQPHGINAEGLKRRGFSPEVIKALKLAYKVIYRKKLKVEQALSELSLMAELTPEILPLIASLKASTRGIIR</sequence>
<dbReference type="Proteomes" id="UP000324760">
    <property type="component" value="Chromosome"/>
</dbReference>
<keyword evidence="4 8" id="KW-0808">Transferase</keyword>
<dbReference type="GO" id="GO:0009245">
    <property type="term" value="P:lipid A biosynthetic process"/>
    <property type="evidence" value="ECO:0007669"/>
    <property type="project" value="UniProtKB-UniRule"/>
</dbReference>
<dbReference type="KEGG" id="ncu:F0U83_02815"/>
<evidence type="ECO:0000259" key="9">
    <source>
        <dbReference type="Pfam" id="PF13720"/>
    </source>
</evidence>